<accession>A0A2S6F1K0</accession>
<dbReference type="EMBL" id="PQWY01000010">
    <property type="protein sequence ID" value="PPK31308.1"/>
    <property type="molecule type" value="Genomic_DNA"/>
</dbReference>
<evidence type="ECO:0000313" key="1">
    <source>
        <dbReference type="EMBL" id="PPK31308.1"/>
    </source>
</evidence>
<protein>
    <submittedName>
        <fullName evidence="1">Uncharacterized protein</fullName>
    </submittedName>
</protein>
<evidence type="ECO:0000313" key="2">
    <source>
        <dbReference type="Proteomes" id="UP000239239"/>
    </source>
</evidence>
<proteinExistence type="predicted"/>
<reference evidence="1 2" key="1">
    <citation type="submission" date="2018-02" db="EMBL/GenBank/DDBJ databases">
        <title>Draft genome sequences of four Legionella pneumophila clinical strains isolated in Ontario.</title>
        <authorList>
            <person name="Fortuna A."/>
            <person name="Ramnarine R."/>
            <person name="Li A."/>
            <person name="Frantz C."/>
            <person name="Mallo G."/>
        </authorList>
    </citation>
    <scope>NUCLEOTIDE SEQUENCE [LARGE SCALE GENOMIC DNA]</scope>
    <source>
        <strain evidence="1 2">LG61</strain>
    </source>
</reference>
<dbReference type="RefSeq" id="WP_060875723.1">
    <property type="nucleotide sequence ID" value="NZ_FJAO01000004.1"/>
</dbReference>
<comment type="caution">
    <text evidence="1">The sequence shown here is derived from an EMBL/GenBank/DDBJ whole genome shotgun (WGS) entry which is preliminary data.</text>
</comment>
<dbReference type="SUPFAM" id="SSF51126">
    <property type="entry name" value="Pectin lyase-like"/>
    <property type="match status" value="1"/>
</dbReference>
<organism evidence="1 2">
    <name type="scientific">Legionella pneumophila</name>
    <dbReference type="NCBI Taxonomy" id="446"/>
    <lineage>
        <taxon>Bacteria</taxon>
        <taxon>Pseudomonadati</taxon>
        <taxon>Pseudomonadota</taxon>
        <taxon>Gammaproteobacteria</taxon>
        <taxon>Legionellales</taxon>
        <taxon>Legionellaceae</taxon>
        <taxon>Legionella</taxon>
    </lineage>
</organism>
<name>A0A2S6F1K0_LEGPN</name>
<dbReference type="Proteomes" id="UP000239239">
    <property type="component" value="Unassembled WGS sequence"/>
</dbReference>
<dbReference type="InterPro" id="IPR011050">
    <property type="entry name" value="Pectin_lyase_fold/virulence"/>
</dbReference>
<gene>
    <name evidence="1" type="ORF">C3928_04540</name>
</gene>
<dbReference type="OrthoDB" id="5653137at2"/>
<dbReference type="AlphaFoldDB" id="A0A2S6F1K0"/>
<sequence length="428" mass="47047">MKSKHIIISCAVLIGSLFSYKIYGGKCDYIISSIPYVIKHSGKWCLNQNMYTPISDYDAIIIQANNVILDGNGYLLKGPGTSTTLSRGIVAYNRQNIIVKNIIIDGFYIGILFADNSLPSDTLIPINYFISNSIYNFSQSKSKNIIIQNVAIESSTMQGIYIKAYNFIIKNSRIIGVGPNSNSPHSFATGIYSEGNLCSIESNTISLGHATGNGENVGIALYGGIDCRIKNNHIIFARWPMWGRNFGIWSKSSRSGHPVIENNFIKGAHYALGPFGLFSGNIAVNLSCAFFVQRKNKANQFFDLGKNVAVMQSSVNEGMGGNSICPDNRVYAVYRFIVNPGAFSAYSAAMAWGEGGEETLIETYAWFLVASYYKHELALNIVNNPFANGYSENVVSKAKIIADKIFIGNILLKTLKMINCIFQSISDV</sequence>
<dbReference type="SMART" id="SM00710">
    <property type="entry name" value="PbH1"/>
    <property type="match status" value="5"/>
</dbReference>
<dbReference type="InterPro" id="IPR006626">
    <property type="entry name" value="PbH1"/>
</dbReference>